<evidence type="ECO:0000259" key="2">
    <source>
        <dbReference type="Pfam" id="PF01636"/>
    </source>
</evidence>
<dbReference type="CDD" id="cd05120">
    <property type="entry name" value="APH_ChoK_like"/>
    <property type="match status" value="1"/>
</dbReference>
<evidence type="ECO:0000256" key="1">
    <source>
        <dbReference type="SAM" id="MobiDB-lite"/>
    </source>
</evidence>
<dbReference type="Pfam" id="PF01636">
    <property type="entry name" value="APH"/>
    <property type="match status" value="1"/>
</dbReference>
<gene>
    <name evidence="3" type="ORF">TOPH_08474</name>
</gene>
<sequence length="295" mass="33541">MSSQARHLFGDRILLSRRPEPTPGMSWSDGNGSFYTMSEAPTPPPPSRPLSATTHIKKVYDAGDASAVWDLGDAFCKAKNLDPETTREHTTLAYLRSKPCLSFTIPHVYYHAEYDGRYYIILSRVAGETLGKVWPSMNDDTKQHYVYRVANICRELSAWQSSKISGADGGYLSDQFLTPRSQERLDFRPESLVANCKAAGMDCTTYFFYHCDLGPGNILLDVSKRTVGIIDWETAGFVPREWIRTKFHISSGMDLDMPGDDGRIEWRVAVRRQLAKEGFPEVADEWYSWWRTEEV</sequence>
<keyword evidence="4" id="KW-1185">Reference proteome</keyword>
<dbReference type="Proteomes" id="UP000036947">
    <property type="component" value="Unassembled WGS sequence"/>
</dbReference>
<organism evidence="3 4">
    <name type="scientific">Tolypocladium ophioglossoides (strain CBS 100239)</name>
    <name type="common">Snaketongue truffleclub</name>
    <name type="synonym">Elaphocordyceps ophioglossoides</name>
    <dbReference type="NCBI Taxonomy" id="1163406"/>
    <lineage>
        <taxon>Eukaryota</taxon>
        <taxon>Fungi</taxon>
        <taxon>Dikarya</taxon>
        <taxon>Ascomycota</taxon>
        <taxon>Pezizomycotina</taxon>
        <taxon>Sordariomycetes</taxon>
        <taxon>Hypocreomycetidae</taxon>
        <taxon>Hypocreales</taxon>
        <taxon>Ophiocordycipitaceae</taxon>
        <taxon>Tolypocladium</taxon>
    </lineage>
</organism>
<dbReference type="InterPro" id="IPR051678">
    <property type="entry name" value="AGP_Transferase"/>
</dbReference>
<reference evidence="3 4" key="1">
    <citation type="journal article" date="2015" name="BMC Genomics">
        <title>The genome of the truffle-parasite Tolypocladium ophioglossoides and the evolution of antifungal peptaibiotics.</title>
        <authorList>
            <person name="Quandt C.A."/>
            <person name="Bushley K.E."/>
            <person name="Spatafora J.W."/>
        </authorList>
    </citation>
    <scope>NUCLEOTIDE SEQUENCE [LARGE SCALE GENOMIC DNA]</scope>
    <source>
        <strain evidence="3 4">CBS 100239</strain>
    </source>
</reference>
<evidence type="ECO:0000313" key="4">
    <source>
        <dbReference type="Proteomes" id="UP000036947"/>
    </source>
</evidence>
<feature type="domain" description="Aminoglycoside phosphotransferase" evidence="2">
    <location>
        <begin position="80"/>
        <end position="238"/>
    </location>
</feature>
<dbReference type="OrthoDB" id="5404599at2759"/>
<protein>
    <recommendedName>
        <fullName evidence="2">Aminoglycoside phosphotransferase domain-containing protein</fullName>
    </recommendedName>
</protein>
<evidence type="ECO:0000313" key="3">
    <source>
        <dbReference type="EMBL" id="KND86903.1"/>
    </source>
</evidence>
<dbReference type="PANTHER" id="PTHR21310">
    <property type="entry name" value="AMINOGLYCOSIDE PHOSPHOTRANSFERASE-RELATED-RELATED"/>
    <property type="match status" value="1"/>
</dbReference>
<dbReference type="AlphaFoldDB" id="A0A0L0MYD0"/>
<dbReference type="SUPFAM" id="SSF56112">
    <property type="entry name" value="Protein kinase-like (PK-like)"/>
    <property type="match status" value="1"/>
</dbReference>
<comment type="caution">
    <text evidence="3">The sequence shown here is derived from an EMBL/GenBank/DDBJ whole genome shotgun (WGS) entry which is preliminary data.</text>
</comment>
<dbReference type="Gene3D" id="3.90.1200.10">
    <property type="match status" value="1"/>
</dbReference>
<name>A0A0L0MYD0_TOLOC</name>
<feature type="region of interest" description="Disordered" evidence="1">
    <location>
        <begin position="16"/>
        <end position="52"/>
    </location>
</feature>
<dbReference type="PANTHER" id="PTHR21310:SF58">
    <property type="entry name" value="AMINOGLYCOSIDE PHOSPHOTRANSFERASE DOMAIN-CONTAINING PROTEIN"/>
    <property type="match status" value="1"/>
</dbReference>
<dbReference type="EMBL" id="LFRF01000046">
    <property type="protein sequence ID" value="KND86903.1"/>
    <property type="molecule type" value="Genomic_DNA"/>
</dbReference>
<dbReference type="InterPro" id="IPR002575">
    <property type="entry name" value="Aminoglycoside_PTrfase"/>
</dbReference>
<accession>A0A0L0MYD0</accession>
<dbReference type="InterPro" id="IPR011009">
    <property type="entry name" value="Kinase-like_dom_sf"/>
</dbReference>
<proteinExistence type="predicted"/>